<gene>
    <name evidence="2" type="ORF">SAMN05421512_102241</name>
</gene>
<name>A0A285RS83_9HYPH</name>
<dbReference type="OrthoDB" id="9814689at2"/>
<dbReference type="Proteomes" id="UP000219331">
    <property type="component" value="Unassembled WGS sequence"/>
</dbReference>
<dbReference type="Pfam" id="PF07796">
    <property type="entry name" value="DUF1638"/>
    <property type="match status" value="1"/>
</dbReference>
<reference evidence="2 3" key="1">
    <citation type="submission" date="2017-08" db="EMBL/GenBank/DDBJ databases">
        <authorList>
            <person name="de Groot N.N."/>
        </authorList>
    </citation>
    <scope>NUCLEOTIDE SEQUENCE [LARGE SCALE GENOMIC DNA]</scope>
    <source>
        <strain evidence="2 3">USBA 352</strain>
    </source>
</reference>
<dbReference type="AlphaFoldDB" id="A0A285RS83"/>
<evidence type="ECO:0000259" key="1">
    <source>
        <dbReference type="Pfam" id="PF07796"/>
    </source>
</evidence>
<evidence type="ECO:0000313" key="3">
    <source>
        <dbReference type="Proteomes" id="UP000219331"/>
    </source>
</evidence>
<proteinExistence type="predicted"/>
<accession>A0A285RS83</accession>
<dbReference type="InterPro" id="IPR012437">
    <property type="entry name" value="DUF1638"/>
</dbReference>
<dbReference type="EMBL" id="OBML01000002">
    <property type="protein sequence ID" value="SOB96559.1"/>
    <property type="molecule type" value="Genomic_DNA"/>
</dbReference>
<feature type="domain" description="DUF1638" evidence="1">
    <location>
        <begin position="59"/>
        <end position="215"/>
    </location>
</feature>
<keyword evidence="3" id="KW-1185">Reference proteome</keyword>
<organism evidence="2 3">
    <name type="scientific">Stappia indica</name>
    <dbReference type="NCBI Taxonomy" id="538381"/>
    <lineage>
        <taxon>Bacteria</taxon>
        <taxon>Pseudomonadati</taxon>
        <taxon>Pseudomonadota</taxon>
        <taxon>Alphaproteobacteria</taxon>
        <taxon>Hyphomicrobiales</taxon>
        <taxon>Stappiaceae</taxon>
        <taxon>Stappia</taxon>
    </lineage>
</organism>
<sequence>MQAVLPGAGGTGTAAAAPLLDVAPGIAREKVLVIACGALAREILAIIDANGLAHVELQCLPAQLHNRPEKIPAAVRAEIRKAKRDHTRILVGYGDCGTGGLLDKVLAEEGVERIEGAHCYAFFAGLDIFDAEAEAEPGTFYLTDFLARHFETLVIRPLGLDTYPELRDAYFGHYTRLLYLEQAADPDIEARARAAAERLGLAYAKRVTGYGLLETRLTTIGT</sequence>
<dbReference type="RefSeq" id="WP_097174019.1">
    <property type="nucleotide sequence ID" value="NZ_OBML01000002.1"/>
</dbReference>
<evidence type="ECO:0000313" key="2">
    <source>
        <dbReference type="EMBL" id="SOB96559.1"/>
    </source>
</evidence>
<dbReference type="STRING" id="538381.GCA_001696535_03276"/>
<protein>
    <recommendedName>
        <fullName evidence="1">DUF1638 domain-containing protein</fullName>
    </recommendedName>
</protein>